<feature type="compositionally biased region" description="Polar residues" evidence="1">
    <location>
        <begin position="1"/>
        <end position="22"/>
    </location>
</feature>
<reference evidence="2" key="1">
    <citation type="journal article" date="2019" name="Sci. Rep.">
        <title>Draft genome of Tanacetum cinerariifolium, the natural source of mosquito coil.</title>
        <authorList>
            <person name="Yamashiro T."/>
            <person name="Shiraishi A."/>
            <person name="Satake H."/>
            <person name="Nakayama K."/>
        </authorList>
    </citation>
    <scope>NUCLEOTIDE SEQUENCE</scope>
</reference>
<protein>
    <recommendedName>
        <fullName evidence="3">Reverse transcriptase domain-containing protein</fullName>
    </recommendedName>
</protein>
<evidence type="ECO:0000313" key="2">
    <source>
        <dbReference type="EMBL" id="GEZ15266.1"/>
    </source>
</evidence>
<accession>A0A699I7I8</accession>
<proteinExistence type="predicted"/>
<evidence type="ECO:0008006" key="3">
    <source>
        <dbReference type="Google" id="ProtNLM"/>
    </source>
</evidence>
<gene>
    <name evidence="2" type="ORF">Tci_487239</name>
</gene>
<evidence type="ECO:0000256" key="1">
    <source>
        <dbReference type="SAM" id="MobiDB-lite"/>
    </source>
</evidence>
<dbReference type="AlphaFoldDB" id="A0A699I7I8"/>
<dbReference type="EMBL" id="BKCJ010246382">
    <property type="protein sequence ID" value="GEZ15266.1"/>
    <property type="molecule type" value="Genomic_DNA"/>
</dbReference>
<organism evidence="2">
    <name type="scientific">Tanacetum cinerariifolium</name>
    <name type="common">Dalmatian daisy</name>
    <name type="synonym">Chrysanthemum cinerariifolium</name>
    <dbReference type="NCBI Taxonomy" id="118510"/>
    <lineage>
        <taxon>Eukaryota</taxon>
        <taxon>Viridiplantae</taxon>
        <taxon>Streptophyta</taxon>
        <taxon>Embryophyta</taxon>
        <taxon>Tracheophyta</taxon>
        <taxon>Spermatophyta</taxon>
        <taxon>Magnoliopsida</taxon>
        <taxon>eudicotyledons</taxon>
        <taxon>Gunneridae</taxon>
        <taxon>Pentapetalae</taxon>
        <taxon>asterids</taxon>
        <taxon>campanulids</taxon>
        <taxon>Asterales</taxon>
        <taxon>Asteraceae</taxon>
        <taxon>Asteroideae</taxon>
        <taxon>Anthemideae</taxon>
        <taxon>Anthemidinae</taxon>
        <taxon>Tanacetum</taxon>
    </lineage>
</organism>
<feature type="region of interest" description="Disordered" evidence="1">
    <location>
        <begin position="1"/>
        <end position="44"/>
    </location>
</feature>
<sequence>MPTTRSKCRTTAASQGDRTCVQTDRGGERTDDQGGQGDDQGVEANRSVDGINDFSINITQKLQNLLHAIEDVRNVVVNNGRGGCSYKEFLACNLIYFDGKGGAIAYTRWTEKKESVHDMSGCEANQKVKYVVDSLIGKALTWWNNQVQTKGVTPLFVKKTLCHNLGVSSKHS</sequence>
<comment type="caution">
    <text evidence="2">The sequence shown here is derived from an EMBL/GenBank/DDBJ whole genome shotgun (WGS) entry which is preliminary data.</text>
</comment>
<name>A0A699I7I8_TANCI</name>